<evidence type="ECO:0000256" key="13">
    <source>
        <dbReference type="PROSITE-ProRule" id="PRU00352"/>
    </source>
</evidence>
<keyword evidence="8 14" id="KW-1133">Transmembrane helix</keyword>
<dbReference type="SUPFAM" id="SSF103575">
    <property type="entry name" value="Plexin repeat"/>
    <property type="match status" value="1"/>
</dbReference>
<dbReference type="RefSeq" id="XP_032825437.1">
    <property type="nucleotide sequence ID" value="XM_032969546.1"/>
</dbReference>
<dbReference type="Gene3D" id="2.60.40.10">
    <property type="entry name" value="Immunoglobulins"/>
    <property type="match status" value="5"/>
</dbReference>
<dbReference type="GO" id="GO:0002116">
    <property type="term" value="C:semaphorin receptor complex"/>
    <property type="evidence" value="ECO:0007669"/>
    <property type="project" value="TreeGrafter"/>
</dbReference>
<dbReference type="InterPro" id="IPR015943">
    <property type="entry name" value="WD40/YVTN_repeat-like_dom_sf"/>
</dbReference>
<comment type="caution">
    <text evidence="13">Lacks conserved residue(s) required for the propagation of feature annotation.</text>
</comment>
<evidence type="ECO:0000256" key="9">
    <source>
        <dbReference type="ARBA" id="ARBA00023136"/>
    </source>
</evidence>
<dbReference type="SMART" id="SM00423">
    <property type="entry name" value="PSI"/>
    <property type="match status" value="3"/>
</dbReference>
<dbReference type="Proteomes" id="UP001318040">
    <property type="component" value="Chromosome 42"/>
</dbReference>
<dbReference type="Pfam" id="PF18020">
    <property type="entry name" value="TIG_2"/>
    <property type="match status" value="1"/>
</dbReference>
<evidence type="ECO:0000256" key="10">
    <source>
        <dbReference type="ARBA" id="ARBA00023157"/>
    </source>
</evidence>
<dbReference type="KEGG" id="pmrn:116951125"/>
<dbReference type="GO" id="GO:0030334">
    <property type="term" value="P:regulation of cell migration"/>
    <property type="evidence" value="ECO:0007669"/>
    <property type="project" value="TreeGrafter"/>
</dbReference>
<feature type="signal peptide" evidence="15">
    <location>
        <begin position="1"/>
        <end position="33"/>
    </location>
</feature>
<dbReference type="GO" id="GO:0007162">
    <property type="term" value="P:negative regulation of cell adhesion"/>
    <property type="evidence" value="ECO:0007669"/>
    <property type="project" value="TreeGrafter"/>
</dbReference>
<feature type="chain" id="PRO_5042474590" evidence="15">
    <location>
        <begin position="34"/>
        <end position="1898"/>
    </location>
</feature>
<keyword evidence="17" id="KW-1185">Reference proteome</keyword>
<name>A0AAJ7TZE5_PETMA</name>
<evidence type="ECO:0000256" key="3">
    <source>
        <dbReference type="ARBA" id="ARBA00022475"/>
    </source>
</evidence>
<evidence type="ECO:0000256" key="7">
    <source>
        <dbReference type="ARBA" id="ARBA00022737"/>
    </source>
</evidence>
<dbReference type="InterPro" id="IPR013548">
    <property type="entry name" value="Plexin_cytoplasmic_RasGAP_dom"/>
</dbReference>
<feature type="transmembrane region" description="Helical" evidence="14">
    <location>
        <begin position="1254"/>
        <end position="1277"/>
    </location>
</feature>
<comment type="subcellular location">
    <subcellularLocation>
        <location evidence="1">Cell membrane</location>
        <topology evidence="1">Single-pass type I membrane protein</topology>
    </subcellularLocation>
</comment>
<evidence type="ECO:0000256" key="1">
    <source>
        <dbReference type="ARBA" id="ARBA00004251"/>
    </source>
</evidence>
<evidence type="ECO:0000256" key="5">
    <source>
        <dbReference type="ARBA" id="ARBA00022692"/>
    </source>
</evidence>
<evidence type="ECO:0000256" key="2">
    <source>
        <dbReference type="ARBA" id="ARBA00010297"/>
    </source>
</evidence>
<evidence type="ECO:0000259" key="16">
    <source>
        <dbReference type="PROSITE" id="PS51004"/>
    </source>
</evidence>
<dbReference type="SMART" id="SM00429">
    <property type="entry name" value="IPT"/>
    <property type="match status" value="3"/>
</dbReference>
<dbReference type="SUPFAM" id="SSF81296">
    <property type="entry name" value="E set domains"/>
    <property type="match status" value="3"/>
</dbReference>
<comment type="similarity">
    <text evidence="2">Belongs to the plexin family.</text>
</comment>
<protein>
    <submittedName>
        <fullName evidence="18">Plexin-B1-like</fullName>
    </submittedName>
</protein>
<dbReference type="InterPro" id="IPR002165">
    <property type="entry name" value="Plexin_repeat"/>
</dbReference>
<dbReference type="InterPro" id="IPR002909">
    <property type="entry name" value="IPT_dom"/>
</dbReference>
<proteinExistence type="inferred from homology"/>
<evidence type="ECO:0000256" key="6">
    <source>
        <dbReference type="ARBA" id="ARBA00022729"/>
    </source>
</evidence>
<dbReference type="Gene3D" id="3.10.20.90">
    <property type="entry name" value="Phosphatidylinositol 3-kinase Catalytic Subunit, Chain A, domain 1"/>
    <property type="match status" value="1"/>
</dbReference>
<evidence type="ECO:0000256" key="15">
    <source>
        <dbReference type="SAM" id="SignalP"/>
    </source>
</evidence>
<dbReference type="Pfam" id="PF08337">
    <property type="entry name" value="Plexin_cytopl"/>
    <property type="match status" value="1"/>
</dbReference>
<dbReference type="FunFam" id="2.60.40.10:FF:000203">
    <property type="entry name" value="Plexin B2"/>
    <property type="match status" value="1"/>
</dbReference>
<evidence type="ECO:0000256" key="14">
    <source>
        <dbReference type="SAM" id="Phobius"/>
    </source>
</evidence>
<dbReference type="GO" id="GO:0050772">
    <property type="term" value="P:positive regulation of axonogenesis"/>
    <property type="evidence" value="ECO:0007669"/>
    <property type="project" value="TreeGrafter"/>
</dbReference>
<dbReference type="GO" id="GO:0005886">
    <property type="term" value="C:plasma membrane"/>
    <property type="evidence" value="ECO:0007669"/>
    <property type="project" value="UniProtKB-SubCell"/>
</dbReference>
<evidence type="ECO:0000256" key="8">
    <source>
        <dbReference type="ARBA" id="ARBA00022989"/>
    </source>
</evidence>
<evidence type="ECO:0000256" key="11">
    <source>
        <dbReference type="ARBA" id="ARBA00023170"/>
    </source>
</evidence>
<dbReference type="PROSITE" id="PS51004">
    <property type="entry name" value="SEMA"/>
    <property type="match status" value="1"/>
</dbReference>
<dbReference type="Pfam" id="PF01403">
    <property type="entry name" value="Sema"/>
    <property type="match status" value="1"/>
</dbReference>
<dbReference type="GO" id="GO:0008360">
    <property type="term" value="P:regulation of cell shape"/>
    <property type="evidence" value="ECO:0007669"/>
    <property type="project" value="TreeGrafter"/>
</dbReference>
<dbReference type="InterPro" id="IPR014756">
    <property type="entry name" value="Ig_E-set"/>
</dbReference>
<dbReference type="Pfam" id="PF20170">
    <property type="entry name" value="Plexin_RBD"/>
    <property type="match status" value="1"/>
</dbReference>
<keyword evidence="3" id="KW-1003">Cell membrane</keyword>
<dbReference type="InterPro" id="IPR041362">
    <property type="entry name" value="TIG2_plexin"/>
</dbReference>
<dbReference type="InterPro" id="IPR016201">
    <property type="entry name" value="PSI"/>
</dbReference>
<organism evidence="17 18">
    <name type="scientific">Petromyzon marinus</name>
    <name type="common">Sea lamprey</name>
    <dbReference type="NCBI Taxonomy" id="7757"/>
    <lineage>
        <taxon>Eukaryota</taxon>
        <taxon>Metazoa</taxon>
        <taxon>Chordata</taxon>
        <taxon>Craniata</taxon>
        <taxon>Vertebrata</taxon>
        <taxon>Cyclostomata</taxon>
        <taxon>Hyperoartia</taxon>
        <taxon>Petromyzontiformes</taxon>
        <taxon>Petromyzontidae</taxon>
        <taxon>Petromyzon</taxon>
    </lineage>
</organism>
<keyword evidence="4" id="KW-0597">Phosphoprotein</keyword>
<dbReference type="SUPFAM" id="SSF48350">
    <property type="entry name" value="GTPase activation domain, GAP"/>
    <property type="match status" value="1"/>
</dbReference>
<dbReference type="InterPro" id="IPR008936">
    <property type="entry name" value="Rho_GTPase_activation_prot"/>
</dbReference>
<feature type="domain" description="Sema" evidence="16">
    <location>
        <begin position="17"/>
        <end position="493"/>
    </location>
</feature>
<keyword evidence="6 15" id="KW-0732">Signal</keyword>
<reference evidence="18" key="1">
    <citation type="submission" date="2025-08" db="UniProtKB">
        <authorList>
            <consortium name="RefSeq"/>
        </authorList>
    </citation>
    <scope>IDENTIFICATION</scope>
    <source>
        <tissue evidence="18">Sperm</tissue>
    </source>
</reference>
<dbReference type="Pfam" id="PF17960">
    <property type="entry name" value="TIG_plexin"/>
    <property type="match status" value="1"/>
</dbReference>
<dbReference type="SUPFAM" id="SSF101912">
    <property type="entry name" value="Sema domain"/>
    <property type="match status" value="1"/>
</dbReference>
<dbReference type="InterPro" id="IPR046800">
    <property type="entry name" value="Plexin_RBD"/>
</dbReference>
<dbReference type="Pfam" id="PF01833">
    <property type="entry name" value="TIG"/>
    <property type="match status" value="3"/>
</dbReference>
<dbReference type="InterPro" id="IPR031148">
    <property type="entry name" value="Plexin"/>
</dbReference>
<dbReference type="InterPro" id="IPR001627">
    <property type="entry name" value="Semap_dom"/>
</dbReference>
<accession>A0AAJ7TZE5</accession>
<dbReference type="Pfam" id="PF01437">
    <property type="entry name" value="PSI"/>
    <property type="match status" value="1"/>
</dbReference>
<dbReference type="InterPro" id="IPR036352">
    <property type="entry name" value="Semap_dom_sf"/>
</dbReference>
<dbReference type="InterPro" id="IPR041019">
    <property type="entry name" value="TIG1_plexin"/>
</dbReference>
<keyword evidence="11" id="KW-0675">Receptor</keyword>
<dbReference type="Gene3D" id="1.10.506.10">
    <property type="entry name" value="GTPase Activation - p120gap, domain 1"/>
    <property type="match status" value="2"/>
</dbReference>
<dbReference type="FunFam" id="2.60.40.10:FF:000131">
    <property type="entry name" value="Plexin A2"/>
    <property type="match status" value="1"/>
</dbReference>
<dbReference type="InterPro" id="IPR013783">
    <property type="entry name" value="Ig-like_fold"/>
</dbReference>
<dbReference type="PANTHER" id="PTHR22625:SF44">
    <property type="entry name" value="PLEXIN-B"/>
    <property type="match status" value="1"/>
</dbReference>
<keyword evidence="9 14" id="KW-0472">Membrane</keyword>
<evidence type="ECO:0000256" key="12">
    <source>
        <dbReference type="ARBA" id="ARBA00023180"/>
    </source>
</evidence>
<dbReference type="SMART" id="SM00630">
    <property type="entry name" value="Sema"/>
    <property type="match status" value="1"/>
</dbReference>
<keyword evidence="10" id="KW-1015">Disulfide bond</keyword>
<keyword evidence="12" id="KW-0325">Glycoprotein</keyword>
<evidence type="ECO:0000313" key="18">
    <source>
        <dbReference type="RefSeq" id="XP_032825437.1"/>
    </source>
</evidence>
<keyword evidence="5 14" id="KW-0812">Transmembrane</keyword>
<evidence type="ECO:0000256" key="4">
    <source>
        <dbReference type="ARBA" id="ARBA00022553"/>
    </source>
</evidence>
<sequence length="1898" mass="208644">MKPSRRGGTTGVTLPAALAIVAVLLPLCSTAVATPFSPDVELQKMVLEPNSGALIVAGDNTLFRLAPDLSVEHTEELCCSSSSSAAAAAACPSITCSGGASGQPCRNPVMLLTLLPGAAEQLVVCGNATCGPLEAGACEVRSSANLSRALHSSAKYCNYRYTKVAGEQSAAVAVAAPGGGAGHVLYVGLGHANSFRGHPLSMQDLTGNVLCRMDHASMALCNPYGLYEHLFVAALATESHAFFVFQRRNGTSKAVAGASHPYLTYVGRLCLNDVNYYSYVEVPVRCEARPGGGPERLASAAWLGEPGAALAGGGATLVVAFVDAGGRKRSALCAFPLSALDAKIDETRQACYTKQSPKSNNDVYLPYRENEGEDCTANTPAHNVAQWPCGSDHLTKILASRSGVSRRPLLELNVTLLSSVAVTTENGHTVAFLGDHDGFVHKAYLGQGETSRVYGKVKVGSGQRDPINKDSVLDPKGQHLYVLNTREVHRVPVQRCGANRNCQDCLALDDPYCGWCVLQGRCSRKTECERGTEPGCWVQTYERTSCPTIASASPHSLSIKLPPMSVTLHVPALPALHEGERLTCHFDAFESPATVAGADVTCAQSLPLDAIPAIPPNSDHVDVRVDVRYGEVSVALALLPFYDCERVVRDDATSPCAHCVTRHWTCSWCPMEFKCTHERQCTSAHTVTNSDDCPAIDKVLHSLVPTGVPRHVRMTARNLHLLDHVKEVTCTVLVEGRTVTSLGSVDDTGAVTCDAQTYEYHTESMEYQAEVWLELSKGHRLDNQQRHNVTLYDCSKVQTDCSECAVSDARYGCLWCAHSCRYNESCATVSPECPGPLVKSIEPHTGVLEGGTILTVHGSDLGRSFEEVVSVLVGSKPCVPLQDLYRVSKRIVCTTGSADIVGDVAVVVEIANRAPASFEHFTYQSPFITKLEPSEGPVEGGTRITIFGKHLLTGNRELIAAFIGDSPCSDLRMVGVEEDATLECSTPKVQEKVSAAVSLRYGGTSVSNASAKVFEYKENPIINDFNPKSSFYGGGRVITVSGSKLNTALKMSMEVEVQLPRRRRSLHPSTISSPCEFRSADEALCPSPTVPDGSTMLRAWFQLDGFRSDVTSHLTYEENPLLCRPGTAPYVINGHNILTIKGKNLNKAMDKEEVEVTIGEEQCKVEMMDSSSLYCKPPLTQPSARAGGDEAGYGQEEIIDRSLNCTLATSSTSRRRQRRDGDGDLPQLIVHMGVLRFPLGRVRYSTGDGPLSKWAIAGIAVGLLILLLAITALILLLRHNANREKEKILMEMTRMEDKVRDMVRREFADLVTDMSDLDVLVDETGIPFLEYHRYVERIFFPGQQQLLCEGAPPVSPSWDAALTGFHNLLNSKLFLIKFIQTLEMQHGGVSQAHCGRIASLVTVVLHDKLEYYTDILKTQLIAIIDHDVETKPKLLFRRTTTVAEKMLTNWMSICLYTHLRETGGKPLYMLFKAIKYHVDKGPVDALMHKAKFTLDENSLLKNNIEHKELTLKVNLEEMFAANGAVGEAPVATEAEVRVLDCDTVTQVKEKILDHVYRSVGHSQRPSASGLEIELCSQRGGGSGLTLSDEDNTSELEAGVRRLNTLSHYKMWDGSTVMLVPRSQRHVKPYNQYHDRHLAGERTSMLRHNEEDGLVPYHLIKATDEDEVDKKQRLVKEHDHVMAIPEIYLTRLLTVKTALQEMVERVFRGILSTDCAVPHGVKYFLDFLDAQAERYDVNSDVLRIWKSNCLLLRFWTLLLKDPQLVFDVEVSEVVRSSLDIISQTFMDACSPEVYKITKEAPTRRLLFAKELPQFRKMVEKYYDDVAQMVPVSDQDMNSWLNRQSCTYTSELDMRGALYELYKYADKYYEKIAEALKEDATGQLADRFRTAMRDNPPSGH</sequence>
<dbReference type="Gene3D" id="2.130.10.10">
    <property type="entry name" value="YVTN repeat-like/Quinoprotein amine dehydrogenase"/>
    <property type="match status" value="1"/>
</dbReference>
<keyword evidence="7" id="KW-0677">Repeat</keyword>
<dbReference type="PANTHER" id="PTHR22625">
    <property type="entry name" value="PLEXIN"/>
    <property type="match status" value="1"/>
</dbReference>
<evidence type="ECO:0000313" key="17">
    <source>
        <dbReference type="Proteomes" id="UP001318040"/>
    </source>
</evidence>
<gene>
    <name evidence="18" type="primary">LOC116951125</name>
</gene>
<dbReference type="CDD" id="cd00603">
    <property type="entry name" value="IPT_PCSR"/>
    <property type="match status" value="1"/>
</dbReference>
<dbReference type="GO" id="GO:0017154">
    <property type="term" value="F:semaphorin receptor activity"/>
    <property type="evidence" value="ECO:0007669"/>
    <property type="project" value="InterPro"/>
</dbReference>